<name>A0ABS5M3C7_9MICO</name>
<keyword evidence="2" id="KW-0472">Membrane</keyword>
<comment type="caution">
    <text evidence="3">The sequence shown here is derived from an EMBL/GenBank/DDBJ whole genome shotgun (WGS) entry which is preliminary data.</text>
</comment>
<dbReference type="RefSeq" id="WP_211648589.1">
    <property type="nucleotide sequence ID" value="NZ_JAFEVO010000001.1"/>
</dbReference>
<keyword evidence="2" id="KW-1133">Transmembrane helix</keyword>
<evidence type="ECO:0000313" key="4">
    <source>
        <dbReference type="Proteomes" id="UP000811492"/>
    </source>
</evidence>
<feature type="transmembrane region" description="Helical" evidence="2">
    <location>
        <begin position="20"/>
        <end position="47"/>
    </location>
</feature>
<protein>
    <submittedName>
        <fullName evidence="3">Uncharacterized protein</fullName>
    </submittedName>
</protein>
<feature type="region of interest" description="Disordered" evidence="1">
    <location>
        <begin position="49"/>
        <end position="69"/>
    </location>
</feature>
<reference evidence="3 4" key="1">
    <citation type="submission" date="2021-02" db="EMBL/GenBank/DDBJ databases">
        <title>Draft genome and description of Leucobacter sp nov strain Marseille-Q4368.</title>
        <authorList>
            <person name="Boxberger M."/>
            <person name="La Scola B."/>
        </authorList>
    </citation>
    <scope>NUCLEOTIDE SEQUENCE [LARGE SCALE GENOMIC DNA]</scope>
    <source>
        <strain evidence="3 4">Marseille-Q4368</strain>
    </source>
</reference>
<evidence type="ECO:0000256" key="2">
    <source>
        <dbReference type="SAM" id="Phobius"/>
    </source>
</evidence>
<gene>
    <name evidence="3" type="ORF">JSQ98_04835</name>
</gene>
<dbReference type="Proteomes" id="UP000811492">
    <property type="component" value="Unassembled WGS sequence"/>
</dbReference>
<organism evidence="3 4">
    <name type="scientific">Leucobacter manosquensis</name>
    <dbReference type="NCBI Taxonomy" id="2810611"/>
    <lineage>
        <taxon>Bacteria</taxon>
        <taxon>Bacillati</taxon>
        <taxon>Actinomycetota</taxon>
        <taxon>Actinomycetes</taxon>
        <taxon>Micrococcales</taxon>
        <taxon>Microbacteriaceae</taxon>
        <taxon>Leucobacter</taxon>
    </lineage>
</organism>
<keyword evidence="2" id="KW-0812">Transmembrane</keyword>
<sequence>MMHRTGLLFPEEILYSDWFGVFATVVAINTLIYVVLGVSKLVPIIRFGGKSSGRNRRAETRSIYPEAAD</sequence>
<keyword evidence="4" id="KW-1185">Reference proteome</keyword>
<accession>A0ABS5M3C7</accession>
<proteinExistence type="predicted"/>
<evidence type="ECO:0000256" key="1">
    <source>
        <dbReference type="SAM" id="MobiDB-lite"/>
    </source>
</evidence>
<dbReference type="EMBL" id="JAFEVO010000001">
    <property type="protein sequence ID" value="MBS3181518.1"/>
    <property type="molecule type" value="Genomic_DNA"/>
</dbReference>
<evidence type="ECO:0000313" key="3">
    <source>
        <dbReference type="EMBL" id="MBS3181518.1"/>
    </source>
</evidence>